<dbReference type="OrthoDB" id="5432576at2"/>
<accession>A0A191ZZR8</accession>
<dbReference type="Proteomes" id="UP000078572">
    <property type="component" value="Chromosome 1"/>
</dbReference>
<evidence type="ECO:0000313" key="1">
    <source>
        <dbReference type="EMBL" id="ANJ73552.1"/>
    </source>
</evidence>
<dbReference type="GeneID" id="61527174"/>
<organism evidence="1 2">
    <name type="scientific">Ralstonia insidiosa</name>
    <dbReference type="NCBI Taxonomy" id="190721"/>
    <lineage>
        <taxon>Bacteria</taxon>
        <taxon>Pseudomonadati</taxon>
        <taxon>Pseudomonadota</taxon>
        <taxon>Betaproteobacteria</taxon>
        <taxon>Burkholderiales</taxon>
        <taxon>Burkholderiaceae</taxon>
        <taxon>Ralstonia</taxon>
    </lineage>
</organism>
<protein>
    <submittedName>
        <fullName evidence="1">Uncharacterized protein</fullName>
    </submittedName>
</protein>
<dbReference type="RefSeq" id="WP_064805014.1">
    <property type="nucleotide sequence ID" value="NZ_CP016022.1"/>
</dbReference>
<dbReference type="EMBL" id="CP016022">
    <property type="protein sequence ID" value="ANJ73552.1"/>
    <property type="molecule type" value="Genomic_DNA"/>
</dbReference>
<proteinExistence type="predicted"/>
<keyword evidence="2" id="KW-1185">Reference proteome</keyword>
<sequence length="132" mass="14704">MKLTNQVSGVVLQLHHDLLWTDEHSWTKAVTTTTYAITGALLVQAATRKTGRPITLAPPNEEMAWLPRSTVDALHDWADIAGLQMTLEMEDGKTRNVQFRHADGAMDSRPVKGFPSPQPDDPFLATIRLMEI</sequence>
<dbReference type="AlphaFoldDB" id="A0A191ZZR8"/>
<evidence type="ECO:0000313" key="2">
    <source>
        <dbReference type="Proteomes" id="UP000078572"/>
    </source>
</evidence>
<name>A0A191ZZR8_9RALS</name>
<gene>
    <name evidence="1" type="ORF">A9Y76_14225</name>
</gene>
<reference evidence="2" key="1">
    <citation type="submission" date="2016-06" db="EMBL/GenBank/DDBJ databases">
        <authorList>
            <person name="Xu Y."/>
            <person name="Nagy A."/>
            <person name="Yan X."/>
            <person name="Kim S.W."/>
            <person name="Haley B."/>
            <person name="Liu N.T."/>
            <person name="Nou X."/>
        </authorList>
    </citation>
    <scope>NUCLEOTIDE SEQUENCE [LARGE SCALE GENOMIC DNA]</scope>
    <source>
        <strain evidence="2">ATCC 49129</strain>
    </source>
</reference>